<evidence type="ECO:0008006" key="3">
    <source>
        <dbReference type="Google" id="ProtNLM"/>
    </source>
</evidence>
<accession>A0ABQ0BP05</accession>
<name>A0ABQ0BP05_9FIRM</name>
<protein>
    <recommendedName>
        <fullName evidence="3">Transposase DDE domain-containing protein</fullName>
    </recommendedName>
</protein>
<dbReference type="EMBL" id="BAABZQ010000001">
    <property type="protein sequence ID" value="GAA6498268.1"/>
    <property type="molecule type" value="Genomic_DNA"/>
</dbReference>
<sequence>MNPCVLDGTQWELTIEFSDGISHLRLMAAMRTHTILQLYRNCLELTQTIRKIPMNKRMRKVLIVNFATTSQYCAWNRK</sequence>
<keyword evidence="2" id="KW-1185">Reference proteome</keyword>
<evidence type="ECO:0000313" key="1">
    <source>
        <dbReference type="EMBL" id="GAA6498268.1"/>
    </source>
</evidence>
<evidence type="ECO:0000313" key="2">
    <source>
        <dbReference type="Proteomes" id="UP001600941"/>
    </source>
</evidence>
<gene>
    <name evidence="1" type="ORF">K340107D12_10840</name>
</gene>
<dbReference type="Proteomes" id="UP001600941">
    <property type="component" value="Unassembled WGS sequence"/>
</dbReference>
<reference evidence="1 2" key="1">
    <citation type="submission" date="2024-04" db="EMBL/GenBank/DDBJ databases">
        <title>Defined microbial consortia suppress multidrug-resistant proinflammatory Enterobacteriaceae via ecological control.</title>
        <authorList>
            <person name="Furuichi M."/>
            <person name="Kawaguchi T."/>
            <person name="Pust M."/>
            <person name="Yasuma K."/>
            <person name="Plichta D."/>
            <person name="Hasegawa N."/>
            <person name="Ohya T."/>
            <person name="Bhattarai S."/>
            <person name="Sasajima S."/>
            <person name="Aoto Y."/>
            <person name="Tuganbaev T."/>
            <person name="Yaginuma M."/>
            <person name="Ueda M."/>
            <person name="Okahashi N."/>
            <person name="Amafuji K."/>
            <person name="Kiridooshi Y."/>
            <person name="Sugita K."/>
            <person name="Strazar M."/>
            <person name="Skelly A."/>
            <person name="Suda W."/>
            <person name="Hattori M."/>
            <person name="Nakamoto N."/>
            <person name="Caballero S."/>
            <person name="Norman J."/>
            <person name="Olle B."/>
            <person name="Tanoue T."/>
            <person name="Arita M."/>
            <person name="Bucci V."/>
            <person name="Atarashi K."/>
            <person name="Xavier R."/>
            <person name="Honda K."/>
        </authorList>
    </citation>
    <scope>NUCLEOTIDE SEQUENCE [LARGE SCALE GENOMIC DNA]</scope>
    <source>
        <strain evidence="2">k34-0107-D12</strain>
    </source>
</reference>
<comment type="caution">
    <text evidence="1">The sequence shown here is derived from an EMBL/GenBank/DDBJ whole genome shotgun (WGS) entry which is preliminary data.</text>
</comment>
<organism evidence="1 2">
    <name type="scientific">Blautia parvula</name>
    <dbReference type="NCBI Taxonomy" id="2877527"/>
    <lineage>
        <taxon>Bacteria</taxon>
        <taxon>Bacillati</taxon>
        <taxon>Bacillota</taxon>
        <taxon>Clostridia</taxon>
        <taxon>Lachnospirales</taxon>
        <taxon>Lachnospiraceae</taxon>
        <taxon>Blautia</taxon>
    </lineage>
</organism>
<proteinExistence type="predicted"/>